<feature type="region of interest" description="Disordered" evidence="1">
    <location>
        <begin position="87"/>
        <end position="257"/>
    </location>
</feature>
<evidence type="ECO:0000313" key="2">
    <source>
        <dbReference type="EMBL" id="HGH60064.1"/>
    </source>
</evidence>
<dbReference type="AlphaFoldDB" id="A0A7C4AQK9"/>
<feature type="region of interest" description="Disordered" evidence="1">
    <location>
        <begin position="271"/>
        <end position="294"/>
    </location>
</feature>
<accession>A0A7C4AQK9</accession>
<name>A0A7C4AQK9_9BACT</name>
<evidence type="ECO:0000256" key="1">
    <source>
        <dbReference type="SAM" id="MobiDB-lite"/>
    </source>
</evidence>
<sequence>MTDFQETPRCYFLLPIALVFLLVAPLTGSSGHIMASAGPDLYNGLQISASDGRAAQPERQALNSDSINGIRDAQSRSKVLHLAQTLPFQAPATPEIEPQTRTTRPAQGNGRKDEAISEPRKDRKTVTPANKAARPGDATEGRTATPTSSPAKKKRTEVKPRASAVPESTSKKPLESPGFQPLTPSAPSAGVSSSSALPPLPPAMPYTPPAGAYAPGQTTSPTPLAAPSRPSPALAKPKPSDGGLPSGMPVGPGGSLDNFVLDSFKAGAAQGALPNEQTAGQKVPPSSLFGQLSQDMKQLGEGIKETFRSLLSLR</sequence>
<proteinExistence type="predicted"/>
<feature type="compositionally biased region" description="Low complexity" evidence="1">
    <location>
        <begin position="209"/>
        <end position="237"/>
    </location>
</feature>
<feature type="compositionally biased region" description="Pro residues" evidence="1">
    <location>
        <begin position="198"/>
        <end position="208"/>
    </location>
</feature>
<reference evidence="2" key="1">
    <citation type="journal article" date="2020" name="mSystems">
        <title>Genome- and Community-Level Interaction Insights into Carbon Utilization and Element Cycling Functions of Hydrothermarchaeota in Hydrothermal Sediment.</title>
        <authorList>
            <person name="Zhou Z."/>
            <person name="Liu Y."/>
            <person name="Xu W."/>
            <person name="Pan J."/>
            <person name="Luo Z.H."/>
            <person name="Li M."/>
        </authorList>
    </citation>
    <scope>NUCLEOTIDE SEQUENCE [LARGE SCALE GENOMIC DNA]</scope>
    <source>
        <strain evidence="2">SpSt-769</strain>
    </source>
</reference>
<protein>
    <submittedName>
        <fullName evidence="2">Uncharacterized protein</fullName>
    </submittedName>
</protein>
<feature type="compositionally biased region" description="Low complexity" evidence="1">
    <location>
        <begin position="183"/>
        <end position="197"/>
    </location>
</feature>
<gene>
    <name evidence="2" type="ORF">ENV54_02055</name>
</gene>
<comment type="caution">
    <text evidence="2">The sequence shown here is derived from an EMBL/GenBank/DDBJ whole genome shotgun (WGS) entry which is preliminary data.</text>
</comment>
<organism evidence="2">
    <name type="scientific">Desulfomonile tiedjei</name>
    <dbReference type="NCBI Taxonomy" id="2358"/>
    <lineage>
        <taxon>Bacteria</taxon>
        <taxon>Pseudomonadati</taxon>
        <taxon>Thermodesulfobacteriota</taxon>
        <taxon>Desulfomonilia</taxon>
        <taxon>Desulfomonilales</taxon>
        <taxon>Desulfomonilaceae</taxon>
        <taxon>Desulfomonile</taxon>
    </lineage>
</organism>
<dbReference type="EMBL" id="DTGT01000062">
    <property type="protein sequence ID" value="HGH60064.1"/>
    <property type="molecule type" value="Genomic_DNA"/>
</dbReference>
<feature type="compositionally biased region" description="Basic and acidic residues" evidence="1">
    <location>
        <begin position="110"/>
        <end position="125"/>
    </location>
</feature>